<sequence>MTTQQTAPEAMEEKDVLALLVHQHGMIRDMFDEVERAPASERAEAFQRLVRMLAVHEAAEEEIVHPYARRKMDGGDAVVDDRITEENEAKQLLMHMDQAGVDAPDFAENLAKLRTSVLEHARSEERYEFSKLQAHTTEAERRALAAGVKAAEAMAPTHPHPGVESATKNVLVGTPAAMMDRVRDVIRRAIGKKD</sequence>
<dbReference type="Gene3D" id="1.20.120.520">
    <property type="entry name" value="nmb1532 protein domain like"/>
    <property type="match status" value="1"/>
</dbReference>
<reference evidence="2 3" key="1">
    <citation type="submission" date="2016-10" db="EMBL/GenBank/DDBJ databases">
        <authorList>
            <person name="de Groot N.N."/>
        </authorList>
    </citation>
    <scope>NUCLEOTIDE SEQUENCE [LARGE SCALE GENOMIC DNA]</scope>
    <source>
        <strain evidence="2 3">DSM 43794</strain>
    </source>
</reference>
<keyword evidence="3" id="KW-1185">Reference proteome</keyword>
<dbReference type="STRING" id="35622.SAMN04489764_1884"/>
<dbReference type="PANTHER" id="PTHR35585:SF1">
    <property type="entry name" value="HHE DOMAIN PROTEIN (AFU_ORTHOLOGUE AFUA_4G00730)"/>
    <property type="match status" value="1"/>
</dbReference>
<gene>
    <name evidence="2" type="ORF">SAMN04489764_1884</name>
</gene>
<protein>
    <submittedName>
        <fullName evidence="2">Hemerythrin HHE cation binding domain-containing protein</fullName>
    </submittedName>
</protein>
<name>A0A1H1D8V7_9ACTN</name>
<dbReference type="Pfam" id="PF01814">
    <property type="entry name" value="Hemerythrin"/>
    <property type="match status" value="1"/>
</dbReference>
<evidence type="ECO:0000259" key="1">
    <source>
        <dbReference type="Pfam" id="PF01814"/>
    </source>
</evidence>
<dbReference type="PANTHER" id="PTHR35585">
    <property type="entry name" value="HHE DOMAIN PROTEIN (AFU_ORTHOLOGUE AFUA_4G00730)"/>
    <property type="match status" value="1"/>
</dbReference>
<dbReference type="Proteomes" id="UP000217103">
    <property type="component" value="Unassembled WGS sequence"/>
</dbReference>
<feature type="domain" description="Hemerythrin-like" evidence="1">
    <location>
        <begin position="17"/>
        <end position="131"/>
    </location>
</feature>
<organism evidence="2 3">
    <name type="scientific">Thermostaphylospora chromogena</name>
    <dbReference type="NCBI Taxonomy" id="35622"/>
    <lineage>
        <taxon>Bacteria</taxon>
        <taxon>Bacillati</taxon>
        <taxon>Actinomycetota</taxon>
        <taxon>Actinomycetes</taxon>
        <taxon>Streptosporangiales</taxon>
        <taxon>Thermomonosporaceae</taxon>
        <taxon>Thermostaphylospora</taxon>
    </lineage>
</organism>
<evidence type="ECO:0000313" key="2">
    <source>
        <dbReference type="EMBL" id="SDQ72981.1"/>
    </source>
</evidence>
<dbReference type="EMBL" id="FNKK01000002">
    <property type="protein sequence ID" value="SDQ72981.1"/>
    <property type="molecule type" value="Genomic_DNA"/>
</dbReference>
<dbReference type="RefSeq" id="WP_242659185.1">
    <property type="nucleotide sequence ID" value="NZ_FNKK01000002.1"/>
</dbReference>
<proteinExistence type="predicted"/>
<dbReference type="InterPro" id="IPR012312">
    <property type="entry name" value="Hemerythrin-like"/>
</dbReference>
<dbReference type="AlphaFoldDB" id="A0A1H1D8V7"/>
<dbReference type="CDD" id="cd12108">
    <property type="entry name" value="Hr-like"/>
    <property type="match status" value="1"/>
</dbReference>
<accession>A0A1H1D8V7</accession>
<evidence type="ECO:0000313" key="3">
    <source>
        <dbReference type="Proteomes" id="UP000217103"/>
    </source>
</evidence>